<gene>
    <name evidence="4" type="ORF">E4T88_16485</name>
</gene>
<dbReference type="AlphaFoldDB" id="A0A4Y9IIJ5"/>
<evidence type="ECO:0000256" key="1">
    <source>
        <dbReference type="ARBA" id="ARBA00023125"/>
    </source>
</evidence>
<dbReference type="InterPro" id="IPR001647">
    <property type="entry name" value="HTH_TetR"/>
</dbReference>
<comment type="caution">
    <text evidence="4">The sequence shown here is derived from an EMBL/GenBank/DDBJ whole genome shotgun (WGS) entry which is preliminary data.</text>
</comment>
<dbReference type="InterPro" id="IPR009057">
    <property type="entry name" value="Homeodomain-like_sf"/>
</dbReference>
<dbReference type="PANTHER" id="PTHR43479:SF11">
    <property type="entry name" value="ACREF_ENVCD OPERON REPRESSOR-RELATED"/>
    <property type="match status" value="1"/>
</dbReference>
<dbReference type="PROSITE" id="PS01081">
    <property type="entry name" value="HTH_TETR_1"/>
    <property type="match status" value="1"/>
</dbReference>
<dbReference type="Pfam" id="PF00440">
    <property type="entry name" value="TetR_N"/>
    <property type="match status" value="1"/>
</dbReference>
<dbReference type="Gene3D" id="1.10.357.10">
    <property type="entry name" value="Tetracycline Repressor, domain 2"/>
    <property type="match status" value="1"/>
</dbReference>
<dbReference type="SUPFAM" id="SSF46689">
    <property type="entry name" value="Homeodomain-like"/>
    <property type="match status" value="1"/>
</dbReference>
<organism evidence="4 5">
    <name type="scientific">Dysgonomonas mossii</name>
    <dbReference type="NCBI Taxonomy" id="163665"/>
    <lineage>
        <taxon>Bacteria</taxon>
        <taxon>Pseudomonadati</taxon>
        <taxon>Bacteroidota</taxon>
        <taxon>Bacteroidia</taxon>
        <taxon>Bacteroidales</taxon>
        <taxon>Dysgonomonadaceae</taxon>
        <taxon>Dysgonomonas</taxon>
    </lineage>
</organism>
<feature type="domain" description="HTH tetR-type" evidence="3">
    <location>
        <begin position="2"/>
        <end position="62"/>
    </location>
</feature>
<dbReference type="PROSITE" id="PS50977">
    <property type="entry name" value="HTH_TETR_2"/>
    <property type="match status" value="1"/>
</dbReference>
<sequence length="195" mass="22795">MGDTKNEILIKSLRLFLRKSYKEVTMSEIVKEIGLTKGAIYHHFTNKEEIFEEAVKYFYNHEMITNYNSFPQTSLFDFYNFYLKLLGNSSDNANAMDDDNVFLFISEAIRRIPTFLEINEIQRNKEINAWSKIIDIAKEKKEINTDLLSQDIAHMFLNLSDGVALNKMIALKTGTVSLNEMTRDWNNLYALLRIK</sequence>
<dbReference type="PRINTS" id="PR00455">
    <property type="entry name" value="HTHTETR"/>
</dbReference>
<proteinExistence type="predicted"/>
<evidence type="ECO:0000256" key="2">
    <source>
        <dbReference type="PROSITE-ProRule" id="PRU00335"/>
    </source>
</evidence>
<keyword evidence="1 2" id="KW-0238">DNA-binding</keyword>
<dbReference type="InterPro" id="IPR023772">
    <property type="entry name" value="DNA-bd_HTH_TetR-type_CS"/>
</dbReference>
<dbReference type="RefSeq" id="WP_135107374.1">
    <property type="nucleotide sequence ID" value="NZ_JADGKW010000008.1"/>
</dbReference>
<dbReference type="GO" id="GO:0003677">
    <property type="term" value="F:DNA binding"/>
    <property type="evidence" value="ECO:0007669"/>
    <property type="project" value="UniProtKB-UniRule"/>
</dbReference>
<protein>
    <submittedName>
        <fullName evidence="4">TetR/AcrR family transcriptional regulator</fullName>
    </submittedName>
</protein>
<dbReference type="PANTHER" id="PTHR43479">
    <property type="entry name" value="ACREF/ENVCD OPERON REPRESSOR-RELATED"/>
    <property type="match status" value="1"/>
</dbReference>
<evidence type="ECO:0000313" key="5">
    <source>
        <dbReference type="Proteomes" id="UP000298285"/>
    </source>
</evidence>
<dbReference type="Proteomes" id="UP000298285">
    <property type="component" value="Unassembled WGS sequence"/>
</dbReference>
<dbReference type="InterPro" id="IPR050624">
    <property type="entry name" value="HTH-type_Tx_Regulator"/>
</dbReference>
<evidence type="ECO:0000313" key="4">
    <source>
        <dbReference type="EMBL" id="TFU86886.1"/>
    </source>
</evidence>
<name>A0A4Y9IIJ5_9BACT</name>
<reference evidence="4 5" key="1">
    <citation type="submission" date="2019-03" db="EMBL/GenBank/DDBJ databases">
        <title>Diversity of the mouse oral microbiome.</title>
        <authorList>
            <person name="Joseph S."/>
            <person name="Aduse-Opoku J."/>
            <person name="Curtis M."/>
            <person name="Wade W."/>
            <person name="Hashim A."/>
        </authorList>
    </citation>
    <scope>NUCLEOTIDE SEQUENCE [LARGE SCALE GENOMIC DNA]</scope>
    <source>
        <strain evidence="4 5">P11</strain>
    </source>
</reference>
<dbReference type="OrthoDB" id="6430772at2"/>
<evidence type="ECO:0000259" key="3">
    <source>
        <dbReference type="PROSITE" id="PS50977"/>
    </source>
</evidence>
<dbReference type="EMBL" id="SPPK01000008">
    <property type="protein sequence ID" value="TFU86886.1"/>
    <property type="molecule type" value="Genomic_DNA"/>
</dbReference>
<feature type="DNA-binding region" description="H-T-H motif" evidence="2">
    <location>
        <begin position="25"/>
        <end position="44"/>
    </location>
</feature>
<accession>A0A4Y9IIJ5</accession>